<feature type="compositionally biased region" description="Polar residues" evidence="1">
    <location>
        <begin position="314"/>
        <end position="323"/>
    </location>
</feature>
<feature type="domain" description="RGS" evidence="2">
    <location>
        <begin position="84"/>
        <end position="195"/>
    </location>
</feature>
<dbReference type="SUPFAM" id="SSF48097">
    <property type="entry name" value="Regulator of G-protein signaling, RGS"/>
    <property type="match status" value="1"/>
</dbReference>
<keyword evidence="4" id="KW-1185">Reference proteome</keyword>
<dbReference type="Proteomes" id="UP000044602">
    <property type="component" value="Unassembled WGS sequence"/>
</dbReference>
<name>A0A0G4KQ98_VERLO</name>
<dbReference type="SMART" id="SM00315">
    <property type="entry name" value="RGS"/>
    <property type="match status" value="1"/>
</dbReference>
<evidence type="ECO:0000313" key="4">
    <source>
        <dbReference type="Proteomes" id="UP000044602"/>
    </source>
</evidence>
<feature type="compositionally biased region" description="Basic and acidic residues" evidence="1">
    <location>
        <begin position="243"/>
        <end position="255"/>
    </location>
</feature>
<dbReference type="CDD" id="cd07440">
    <property type="entry name" value="RGS"/>
    <property type="match status" value="1"/>
</dbReference>
<dbReference type="AlphaFoldDB" id="A0A0G4KQ98"/>
<dbReference type="PROSITE" id="PS50132">
    <property type="entry name" value="RGS"/>
    <property type="match status" value="1"/>
</dbReference>
<feature type="region of interest" description="Disordered" evidence="1">
    <location>
        <begin position="307"/>
        <end position="341"/>
    </location>
</feature>
<feature type="compositionally biased region" description="Basic residues" evidence="1">
    <location>
        <begin position="411"/>
        <end position="423"/>
    </location>
</feature>
<accession>A0A0G4KQ98</accession>
<dbReference type="InterPro" id="IPR036305">
    <property type="entry name" value="RGS_sf"/>
</dbReference>
<feature type="region of interest" description="Disordered" evidence="1">
    <location>
        <begin position="228"/>
        <end position="284"/>
    </location>
</feature>
<evidence type="ECO:0000259" key="2">
    <source>
        <dbReference type="PROSITE" id="PS50132"/>
    </source>
</evidence>
<dbReference type="PANTHER" id="PTHR10845">
    <property type="entry name" value="REGULATOR OF G PROTEIN SIGNALING"/>
    <property type="match status" value="1"/>
</dbReference>
<gene>
    <name evidence="3" type="ORF">BN1708_002307</name>
</gene>
<protein>
    <recommendedName>
        <fullName evidence="2">RGS domain-containing protein</fullName>
    </recommendedName>
</protein>
<feature type="compositionally biased region" description="Low complexity" evidence="1">
    <location>
        <begin position="454"/>
        <end position="468"/>
    </location>
</feature>
<dbReference type="Gene3D" id="1.10.167.10">
    <property type="entry name" value="Regulator of G-protein Signalling 4, domain 2"/>
    <property type="match status" value="1"/>
</dbReference>
<feature type="region of interest" description="Disordered" evidence="1">
    <location>
        <begin position="1"/>
        <end position="31"/>
    </location>
</feature>
<feature type="compositionally biased region" description="Low complexity" evidence="1">
    <location>
        <begin position="230"/>
        <end position="242"/>
    </location>
</feature>
<dbReference type="InterPro" id="IPR044926">
    <property type="entry name" value="RGS_subdomain_2"/>
</dbReference>
<organism evidence="3 4">
    <name type="scientific">Verticillium longisporum</name>
    <name type="common">Verticillium dahliae var. longisporum</name>
    <dbReference type="NCBI Taxonomy" id="100787"/>
    <lineage>
        <taxon>Eukaryota</taxon>
        <taxon>Fungi</taxon>
        <taxon>Dikarya</taxon>
        <taxon>Ascomycota</taxon>
        <taxon>Pezizomycotina</taxon>
        <taxon>Sordariomycetes</taxon>
        <taxon>Hypocreomycetidae</taxon>
        <taxon>Glomerellales</taxon>
        <taxon>Plectosphaerellaceae</taxon>
        <taxon>Verticillium</taxon>
    </lineage>
</organism>
<feature type="region of interest" description="Disordered" evidence="1">
    <location>
        <begin position="410"/>
        <end position="470"/>
    </location>
</feature>
<feature type="compositionally biased region" description="Polar residues" evidence="1">
    <location>
        <begin position="427"/>
        <end position="444"/>
    </location>
</feature>
<dbReference type="EMBL" id="CVQH01003335">
    <property type="protein sequence ID" value="CRK11866.1"/>
    <property type="molecule type" value="Genomic_DNA"/>
</dbReference>
<evidence type="ECO:0000256" key="1">
    <source>
        <dbReference type="SAM" id="MobiDB-lite"/>
    </source>
</evidence>
<dbReference type="InterPro" id="IPR016137">
    <property type="entry name" value="RGS"/>
</dbReference>
<proteinExistence type="predicted"/>
<dbReference type="PANTHER" id="PTHR10845:SF267">
    <property type="entry name" value="REGULATOR OF G PROTEIN SIGNALING DOMAIN PROTEIN (AFU_ORTHOLOGUE AFUA_6G06860)"/>
    <property type="match status" value="1"/>
</dbReference>
<evidence type="ECO:0000313" key="3">
    <source>
        <dbReference type="EMBL" id="CRK11866.1"/>
    </source>
</evidence>
<reference evidence="3 4" key="1">
    <citation type="submission" date="2015-05" db="EMBL/GenBank/DDBJ databases">
        <authorList>
            <person name="Wang D.B."/>
            <person name="Wang M."/>
        </authorList>
    </citation>
    <scope>NUCLEOTIDE SEQUENCE [LARGE SCALE GENOMIC DNA]</scope>
    <source>
        <strain evidence="3">VL1</strain>
    </source>
</reference>
<sequence>MKKQRIKRESPNYLSPSPSPDRELSPPRPASVLPDWEAAPTIMTSSRPTSAALYSAGPIYHVNPPSLSQILTNTSHPPWTLAAFMAYLSQNHCLETLEFTMDADRYRNAYCQIITEQASPIADGNEHICSLWDKLMQAYIIPYAPREVNLPSRVRDRLLAQPCSPVPPRPSELDEAVTIVYELMNDSVLLPFIESLSPAHSETHMEEDYTDASRQGRSRLQLYHHEAMPASGANSRSASRSADLADREGLSDDNHSAASPSTEPMTPPTTPPTSEWTFNTSPGGFQRALTAHNNGWKKMGAKLGFNRKSRTTSRRINPTSSGPVDSDQAMSDVVSPTTSISPAASQVQLPLDAADGMDWEEPHPGMRLSYQSKAGLAHKGEAAGTDGYHHVGGCEGGMAAKGQVPVLRVRPGSRRHVRARSRNRPSVTSGQPLTTSASQVTTVPGPNPGVTRKASSSSTATSSTDMSACPMSDSDVDLTIAAESPISEHTGPFETSCILSDVSNLLGMGIYVPAAPDMDSAPMQCATSCEPAMSEDDLYGWDAELHRQRSPDSSSSDSISACGCGPDYHYRRTAGHKRSLLHRVFSLGHAKRDVMVEVRRTSSSSS</sequence>
<dbReference type="Pfam" id="PF00615">
    <property type="entry name" value="RGS"/>
    <property type="match status" value="1"/>
</dbReference>